<sequence length="326" mass="34645">MAKVVRMYETGGPEVLRYEDAEVGEPGPGQVRIRHVAVGLNYADTYFRNGTYPVPLPSGMGVEASGVVQAIGPGVANVAVGDRVTYTGFLNTLGAYSAERLVPAAPLIRLPESIGFETAAAMTMRGLTSAYLMRRIHAFRKGDTILLHAAAGGVGLIVSQWARLLGLNVIGTVSTEEKGEVARAHGCQHIINYSHEDVAARVREITGGVGANVVFDSVGKSTFMASLDSLRRRGLLVCVGTASGPVPPFDPVLLAMKGSVYVTRPALADYIADPAEKAELAGELFDHVGAGRIRIEVNQRYALEDAAQAHRDLESRKTTGSSIFVI</sequence>
<dbReference type="GO" id="GO:0008270">
    <property type="term" value="F:zinc ion binding"/>
    <property type="evidence" value="ECO:0007669"/>
    <property type="project" value="InterPro"/>
</dbReference>
<evidence type="ECO:0000313" key="5">
    <source>
        <dbReference type="Proteomes" id="UP000291078"/>
    </source>
</evidence>
<dbReference type="Proteomes" id="UP000291078">
    <property type="component" value="Unassembled WGS sequence"/>
</dbReference>
<keyword evidence="1" id="KW-0521">NADP</keyword>
<feature type="domain" description="Enoyl reductase (ER)" evidence="3">
    <location>
        <begin position="11"/>
        <end position="324"/>
    </location>
</feature>
<dbReference type="Pfam" id="PF00107">
    <property type="entry name" value="ADH_zinc_N"/>
    <property type="match status" value="1"/>
</dbReference>
<evidence type="ECO:0000256" key="2">
    <source>
        <dbReference type="ARBA" id="ARBA00023002"/>
    </source>
</evidence>
<dbReference type="SMART" id="SM00829">
    <property type="entry name" value="PKS_ER"/>
    <property type="match status" value="1"/>
</dbReference>
<dbReference type="NCBIfam" id="NF008024">
    <property type="entry name" value="PRK10754.1"/>
    <property type="match status" value="1"/>
</dbReference>
<dbReference type="AlphaFoldDB" id="A0A4Q7RUY8"/>
<gene>
    <name evidence="4" type="ORF">EV147_3481</name>
</gene>
<keyword evidence="2" id="KW-0560">Oxidoreductase</keyword>
<dbReference type="Gene3D" id="3.40.50.720">
    <property type="entry name" value="NAD(P)-binding Rossmann-like Domain"/>
    <property type="match status" value="1"/>
</dbReference>
<dbReference type="GO" id="GO:0035925">
    <property type="term" value="F:mRNA 3'-UTR AU-rich region binding"/>
    <property type="evidence" value="ECO:0007669"/>
    <property type="project" value="TreeGrafter"/>
</dbReference>
<accession>A0A4Q7RUY8</accession>
<dbReference type="FunFam" id="3.40.50.720:FF:000053">
    <property type="entry name" value="Quinone oxidoreductase 1"/>
    <property type="match status" value="1"/>
</dbReference>
<evidence type="ECO:0000256" key="1">
    <source>
        <dbReference type="ARBA" id="ARBA00022857"/>
    </source>
</evidence>
<dbReference type="InterPro" id="IPR002364">
    <property type="entry name" value="Quin_OxRdtase/zeta-crystal_CS"/>
</dbReference>
<dbReference type="RefSeq" id="WP_130392432.1">
    <property type="nucleotide sequence ID" value="NZ_SGXM01000004.1"/>
</dbReference>
<comment type="caution">
    <text evidence="4">The sequence shown here is derived from an EMBL/GenBank/DDBJ whole genome shotgun (WGS) entry which is preliminary data.</text>
</comment>
<evidence type="ECO:0000259" key="3">
    <source>
        <dbReference type="SMART" id="SM00829"/>
    </source>
</evidence>
<dbReference type="SUPFAM" id="SSF50129">
    <property type="entry name" value="GroES-like"/>
    <property type="match status" value="1"/>
</dbReference>
<dbReference type="GO" id="GO:0005829">
    <property type="term" value="C:cytosol"/>
    <property type="evidence" value="ECO:0007669"/>
    <property type="project" value="TreeGrafter"/>
</dbReference>
<dbReference type="CDD" id="cd05286">
    <property type="entry name" value="QOR2"/>
    <property type="match status" value="1"/>
</dbReference>
<dbReference type="PANTHER" id="PTHR48106:SF13">
    <property type="entry name" value="QUINONE OXIDOREDUCTASE-RELATED"/>
    <property type="match status" value="1"/>
</dbReference>
<dbReference type="InterPro" id="IPR020843">
    <property type="entry name" value="ER"/>
</dbReference>
<dbReference type="InterPro" id="IPR011032">
    <property type="entry name" value="GroES-like_sf"/>
</dbReference>
<name>A0A4Q7RUY8_9BURK</name>
<evidence type="ECO:0000313" key="4">
    <source>
        <dbReference type="EMBL" id="RZT36817.1"/>
    </source>
</evidence>
<dbReference type="InterPro" id="IPR036291">
    <property type="entry name" value="NAD(P)-bd_dom_sf"/>
</dbReference>
<dbReference type="Pfam" id="PF08240">
    <property type="entry name" value="ADH_N"/>
    <property type="match status" value="1"/>
</dbReference>
<dbReference type="Gene3D" id="3.90.180.10">
    <property type="entry name" value="Medium-chain alcohol dehydrogenases, catalytic domain"/>
    <property type="match status" value="1"/>
</dbReference>
<dbReference type="InterPro" id="IPR013154">
    <property type="entry name" value="ADH-like_N"/>
</dbReference>
<dbReference type="InterPro" id="IPR047618">
    <property type="entry name" value="QOR-like"/>
</dbReference>
<dbReference type="OrthoDB" id="9805883at2"/>
<dbReference type="GO" id="GO:0003960">
    <property type="term" value="F:quinone reductase (NADPH) activity"/>
    <property type="evidence" value="ECO:0007669"/>
    <property type="project" value="InterPro"/>
</dbReference>
<proteinExistence type="predicted"/>
<protein>
    <submittedName>
        <fullName evidence="4">NADPH2:quinone reductase</fullName>
    </submittedName>
</protein>
<organism evidence="4 5">
    <name type="scientific">Cupriavidus agavae</name>
    <dbReference type="NCBI Taxonomy" id="1001822"/>
    <lineage>
        <taxon>Bacteria</taxon>
        <taxon>Pseudomonadati</taxon>
        <taxon>Pseudomonadota</taxon>
        <taxon>Betaproteobacteria</taxon>
        <taxon>Burkholderiales</taxon>
        <taxon>Burkholderiaceae</taxon>
        <taxon>Cupriavidus</taxon>
    </lineage>
</organism>
<reference evidence="4 5" key="1">
    <citation type="journal article" date="2015" name="Stand. Genomic Sci.">
        <title>Genomic Encyclopedia of Bacterial and Archaeal Type Strains, Phase III: the genomes of soil and plant-associated and newly described type strains.</title>
        <authorList>
            <person name="Whitman W.B."/>
            <person name="Woyke T."/>
            <person name="Klenk H.P."/>
            <person name="Zhou Y."/>
            <person name="Lilburn T.G."/>
            <person name="Beck B.J."/>
            <person name="De Vos P."/>
            <person name="Vandamme P."/>
            <person name="Eisen J.A."/>
            <person name="Garrity G."/>
            <person name="Hugenholtz P."/>
            <person name="Kyrpides N.C."/>
        </authorList>
    </citation>
    <scope>NUCLEOTIDE SEQUENCE [LARGE SCALE GENOMIC DNA]</scope>
    <source>
        <strain evidence="4 5">ASC-9842</strain>
    </source>
</reference>
<keyword evidence="5" id="KW-1185">Reference proteome</keyword>
<dbReference type="SUPFAM" id="SSF51735">
    <property type="entry name" value="NAD(P)-binding Rossmann-fold domains"/>
    <property type="match status" value="1"/>
</dbReference>
<dbReference type="PROSITE" id="PS01162">
    <property type="entry name" value="QOR_ZETA_CRYSTAL"/>
    <property type="match status" value="1"/>
</dbReference>
<dbReference type="PANTHER" id="PTHR48106">
    <property type="entry name" value="QUINONE OXIDOREDUCTASE PIG3-RELATED"/>
    <property type="match status" value="1"/>
</dbReference>
<dbReference type="GO" id="GO:0070402">
    <property type="term" value="F:NADPH binding"/>
    <property type="evidence" value="ECO:0007669"/>
    <property type="project" value="TreeGrafter"/>
</dbReference>
<dbReference type="EMBL" id="SGXM01000004">
    <property type="protein sequence ID" value="RZT36817.1"/>
    <property type="molecule type" value="Genomic_DNA"/>
</dbReference>
<dbReference type="InterPro" id="IPR013149">
    <property type="entry name" value="ADH-like_C"/>
</dbReference>